<evidence type="ECO:0000256" key="1">
    <source>
        <dbReference type="SAM" id="Phobius"/>
    </source>
</evidence>
<gene>
    <name evidence="2" type="ORF">MNV_1950002</name>
</gene>
<accession>A0A284VMT3</accession>
<dbReference type="AlphaFoldDB" id="A0A284VMT3"/>
<dbReference type="EMBL" id="FZMP01000107">
    <property type="protein sequence ID" value="SNQ60600.1"/>
    <property type="molecule type" value="Genomic_DNA"/>
</dbReference>
<keyword evidence="3" id="KW-1185">Reference proteome</keyword>
<keyword evidence="1" id="KW-1133">Transmembrane helix</keyword>
<feature type="transmembrane region" description="Helical" evidence="1">
    <location>
        <begin position="65"/>
        <end position="98"/>
    </location>
</feature>
<proteinExistence type="predicted"/>
<protein>
    <submittedName>
        <fullName evidence="2">Uncharacterized protein</fullName>
    </submittedName>
</protein>
<feature type="transmembrane region" description="Helical" evidence="1">
    <location>
        <begin position="6"/>
        <end position="26"/>
    </location>
</feature>
<name>A0A284VMT3_9EURY</name>
<dbReference type="Proteomes" id="UP000218615">
    <property type="component" value="Unassembled WGS sequence"/>
</dbReference>
<reference evidence="3" key="1">
    <citation type="submission" date="2017-06" db="EMBL/GenBank/DDBJ databases">
        <authorList>
            <person name="Cremers G."/>
        </authorList>
    </citation>
    <scope>NUCLEOTIDE SEQUENCE [LARGE SCALE GENOMIC DNA]</scope>
</reference>
<organism evidence="2 3">
    <name type="scientific">Candidatus Methanoperedens nitratireducens</name>
    <dbReference type="NCBI Taxonomy" id="1392998"/>
    <lineage>
        <taxon>Archaea</taxon>
        <taxon>Methanobacteriati</taxon>
        <taxon>Methanobacteriota</taxon>
        <taxon>Stenosarchaea group</taxon>
        <taxon>Methanomicrobia</taxon>
        <taxon>Methanosarcinales</taxon>
        <taxon>ANME-2 cluster</taxon>
        <taxon>Candidatus Methanoperedentaceae</taxon>
        <taxon>Candidatus Methanoperedens</taxon>
    </lineage>
</organism>
<dbReference type="RefSeq" id="WP_096205007.1">
    <property type="nucleotide sequence ID" value="NZ_FZMP01000107.1"/>
</dbReference>
<keyword evidence="1" id="KW-0812">Transmembrane</keyword>
<feature type="transmembrane region" description="Helical" evidence="1">
    <location>
        <begin position="38"/>
        <end position="59"/>
    </location>
</feature>
<sequence>MNIKVFLFRLIGFYSIIMGIFYATVLSYTYRHAALPQILILSIVIISVSWLIIGGLLSFKKYSGVLALTLIITQIIIEFLSGFTIGLFFVPVTVILIISEIGYNLIKSSKLE</sequence>
<evidence type="ECO:0000313" key="3">
    <source>
        <dbReference type="Proteomes" id="UP000218615"/>
    </source>
</evidence>
<keyword evidence="1" id="KW-0472">Membrane</keyword>
<evidence type="ECO:0000313" key="2">
    <source>
        <dbReference type="EMBL" id="SNQ60600.1"/>
    </source>
</evidence>